<reference evidence="1 2" key="1">
    <citation type="submission" date="2019-03" db="EMBL/GenBank/DDBJ databases">
        <title>Single cell metagenomics reveals metabolic interactions within the superorganism composed of flagellate Streblomastix strix and complex community of Bacteroidetes bacteria on its surface.</title>
        <authorList>
            <person name="Treitli S.C."/>
            <person name="Kolisko M."/>
            <person name="Husnik F."/>
            <person name="Keeling P."/>
            <person name="Hampl V."/>
        </authorList>
    </citation>
    <scope>NUCLEOTIDE SEQUENCE [LARGE SCALE GENOMIC DNA]</scope>
    <source>
        <strain evidence="1">ST1C</strain>
    </source>
</reference>
<sequence>MRDAAALFGGSLINQIALQADPSQQPHYQLESLMQHV</sequence>
<comment type="caution">
    <text evidence="1">The sequence shown here is derived from an EMBL/GenBank/DDBJ whole genome shotgun (WGS) entry which is preliminary data.</text>
</comment>
<dbReference type="EMBL" id="SNRW01022416">
    <property type="protein sequence ID" value="KAA6363836.1"/>
    <property type="molecule type" value="Genomic_DNA"/>
</dbReference>
<gene>
    <name evidence="1" type="ORF">EZS28_040637</name>
</gene>
<dbReference type="Proteomes" id="UP000324800">
    <property type="component" value="Unassembled WGS sequence"/>
</dbReference>
<protein>
    <submittedName>
        <fullName evidence="1">Uncharacterized protein</fullName>
    </submittedName>
</protein>
<evidence type="ECO:0000313" key="1">
    <source>
        <dbReference type="EMBL" id="KAA6363836.1"/>
    </source>
</evidence>
<evidence type="ECO:0000313" key="2">
    <source>
        <dbReference type="Proteomes" id="UP000324800"/>
    </source>
</evidence>
<proteinExistence type="predicted"/>
<feature type="non-terminal residue" evidence="1">
    <location>
        <position position="37"/>
    </location>
</feature>
<dbReference type="AlphaFoldDB" id="A0A5J4TZC8"/>
<accession>A0A5J4TZC8</accession>
<organism evidence="1 2">
    <name type="scientific">Streblomastix strix</name>
    <dbReference type="NCBI Taxonomy" id="222440"/>
    <lineage>
        <taxon>Eukaryota</taxon>
        <taxon>Metamonada</taxon>
        <taxon>Preaxostyla</taxon>
        <taxon>Oxymonadida</taxon>
        <taxon>Streblomastigidae</taxon>
        <taxon>Streblomastix</taxon>
    </lineage>
</organism>
<name>A0A5J4TZC8_9EUKA</name>